<gene>
    <name evidence="2" type="ORF">OMED0929_LOCUS6372</name>
</gene>
<evidence type="ECO:0000256" key="1">
    <source>
        <dbReference type="SAM" id="Phobius"/>
    </source>
</evidence>
<evidence type="ECO:0000313" key="2">
    <source>
        <dbReference type="EMBL" id="CAD8587291.1"/>
    </source>
</evidence>
<keyword evidence="1" id="KW-0472">Membrane</keyword>
<feature type="transmembrane region" description="Helical" evidence="1">
    <location>
        <begin position="38"/>
        <end position="57"/>
    </location>
</feature>
<dbReference type="EMBL" id="HBEW01007544">
    <property type="protein sequence ID" value="CAD8587291.1"/>
    <property type="molecule type" value="Transcribed_RNA"/>
</dbReference>
<keyword evidence="1" id="KW-0812">Transmembrane</keyword>
<feature type="transmembrane region" description="Helical" evidence="1">
    <location>
        <begin position="69"/>
        <end position="92"/>
    </location>
</feature>
<keyword evidence="1" id="KW-1133">Transmembrane helix</keyword>
<sequence length="131" mass="13896">MSTVTVRRSAPHRMSRGVLDVRRDGAAAKASRETQIRAACALVVVTLAFAAACVVAHDASLRGHHLAAHLAFPALGACWLAACVPLGVCVAYPEDLRRGVNPLRVRDFVEVVRATYAAAGRGRGKVRGKDL</sequence>
<dbReference type="AlphaFoldDB" id="A0A7S0PR18"/>
<name>A0A7S0PR18_9CHLO</name>
<protein>
    <submittedName>
        <fullName evidence="2">Uncharacterized protein</fullName>
    </submittedName>
</protein>
<organism evidence="2">
    <name type="scientific">Ostreococcus mediterraneus</name>
    <dbReference type="NCBI Taxonomy" id="1486918"/>
    <lineage>
        <taxon>Eukaryota</taxon>
        <taxon>Viridiplantae</taxon>
        <taxon>Chlorophyta</taxon>
        <taxon>Mamiellophyceae</taxon>
        <taxon>Mamiellales</taxon>
        <taxon>Bathycoccaceae</taxon>
        <taxon>Ostreococcus</taxon>
    </lineage>
</organism>
<proteinExistence type="predicted"/>
<reference evidence="2" key="1">
    <citation type="submission" date="2021-01" db="EMBL/GenBank/DDBJ databases">
        <authorList>
            <person name="Corre E."/>
            <person name="Pelletier E."/>
            <person name="Niang G."/>
            <person name="Scheremetjew M."/>
            <person name="Finn R."/>
            <person name="Kale V."/>
            <person name="Holt S."/>
            <person name="Cochrane G."/>
            <person name="Meng A."/>
            <person name="Brown T."/>
            <person name="Cohen L."/>
        </authorList>
    </citation>
    <scope>NUCLEOTIDE SEQUENCE</scope>
    <source>
        <strain evidence="2">Clade-D-RCC2572</strain>
    </source>
</reference>
<accession>A0A7S0PR18</accession>